<dbReference type="Gene3D" id="2.60.40.2970">
    <property type="match status" value="1"/>
</dbReference>
<sequence length="358" mass="38797">MFLLSSLAALAALASQSLAFPLNNLPERDTGLTVKLSAVGNTHVKAVVTNNGAQEMSFLKYNTFFDSGRIRKVQVTKDGSVVPFAGFHFYYDMSNLPKEAFKTLAPGASAETEFDIAETFDLSDGGSYTISAEGLLPVVEGQGTTLTSAVRYTANELTMNVDGKLAAQVQKIPAMSLEKRTRFDQNSCNGQYGQILGRAIQTCVGYATKAAQAASSGSPEKFQEYFKTTSQQARSSVAARFQAIAQECGSSNNGRTTYFCTDVYRQCQSGLIAYTYPQQNHVANCPDYYRLPPVVNQGLGPDHGYVIVHEFTHAPGVYSPNTVDHAYGYEQCRRLNSQQSLGNADNYSLYAAAVSRGA</sequence>
<keyword evidence="12" id="KW-0865">Zymogen</keyword>
<feature type="chain" id="PRO_5041783336" description="Neutral protease 2" evidence="16">
    <location>
        <begin position="20"/>
        <end position="358"/>
    </location>
</feature>
<gene>
    <name evidence="18" type="primary">MEP5_1</name>
    <name evidence="18" type="ORF">PRK78_002623</name>
</gene>
<keyword evidence="11 16" id="KW-0482">Metalloprotease</keyword>
<feature type="binding site" evidence="15">
    <location>
        <position position="324"/>
    </location>
    <ligand>
        <name>Zn(2+)</name>
        <dbReference type="ChEBI" id="CHEBI:29105"/>
        <note>catalytic</note>
    </ligand>
</feature>
<dbReference type="InterPro" id="IPR001384">
    <property type="entry name" value="Peptidase_M35"/>
</dbReference>
<evidence type="ECO:0000256" key="14">
    <source>
        <dbReference type="PIRSR" id="PIRSR601384-1"/>
    </source>
</evidence>
<protein>
    <recommendedName>
        <fullName evidence="16">Neutral protease 2</fullName>
        <ecNumber evidence="16">3.4.24.39</ecNumber>
    </recommendedName>
    <alternativeName>
        <fullName evidence="16">Deuterolysin</fullName>
    </alternativeName>
</protein>
<evidence type="ECO:0000256" key="8">
    <source>
        <dbReference type="ARBA" id="ARBA00022729"/>
    </source>
</evidence>
<comment type="cofactor">
    <cofactor evidence="15 16">
        <name>Zn(2+)</name>
        <dbReference type="ChEBI" id="CHEBI:29105"/>
    </cofactor>
    <text evidence="15 16">Binds 1 zinc ion per subunit.</text>
</comment>
<dbReference type="SUPFAM" id="SSF55486">
    <property type="entry name" value="Metalloproteases ('zincins'), catalytic domain"/>
    <property type="match status" value="1"/>
</dbReference>
<evidence type="ECO:0000256" key="16">
    <source>
        <dbReference type="RuleBase" id="RU361126"/>
    </source>
</evidence>
<comment type="subcellular location">
    <subcellularLocation>
        <location evidence="2 16">Secreted</location>
    </subcellularLocation>
</comment>
<evidence type="ECO:0000256" key="1">
    <source>
        <dbReference type="ARBA" id="ARBA00001187"/>
    </source>
</evidence>
<keyword evidence="13" id="KW-1015">Disulfide bond</keyword>
<keyword evidence="7 15" id="KW-0479">Metal-binding</keyword>
<feature type="signal peptide" evidence="16">
    <location>
        <begin position="1"/>
        <end position="19"/>
    </location>
</feature>
<evidence type="ECO:0000313" key="18">
    <source>
        <dbReference type="EMBL" id="WEW57161.1"/>
    </source>
</evidence>
<dbReference type="GO" id="GO:0006508">
    <property type="term" value="P:proteolysis"/>
    <property type="evidence" value="ECO:0007669"/>
    <property type="project" value="UniProtKB-KW"/>
</dbReference>
<evidence type="ECO:0000256" key="11">
    <source>
        <dbReference type="ARBA" id="ARBA00023049"/>
    </source>
</evidence>
<feature type="domain" description="Lysine-specific metallo-endopeptidase" evidence="17">
    <location>
        <begin position="211"/>
        <end position="352"/>
    </location>
</feature>
<evidence type="ECO:0000256" key="13">
    <source>
        <dbReference type="ARBA" id="ARBA00023157"/>
    </source>
</evidence>
<dbReference type="AlphaFoldDB" id="A0AAF0IHZ9"/>
<dbReference type="PRINTS" id="PR00768">
    <property type="entry name" value="DEUTEROLYSIN"/>
</dbReference>
<evidence type="ECO:0000256" key="9">
    <source>
        <dbReference type="ARBA" id="ARBA00022801"/>
    </source>
</evidence>
<reference evidence="18" key="1">
    <citation type="submission" date="2023-03" db="EMBL/GenBank/DDBJ databases">
        <title>Emydomyces testavorans Genome Sequence.</title>
        <authorList>
            <person name="Hoyer L."/>
        </authorList>
    </citation>
    <scope>NUCLEOTIDE SEQUENCE</scope>
    <source>
        <strain evidence="18">16-2883</strain>
    </source>
</reference>
<evidence type="ECO:0000256" key="5">
    <source>
        <dbReference type="ARBA" id="ARBA00022670"/>
    </source>
</evidence>
<keyword evidence="19" id="KW-1185">Reference proteome</keyword>
<dbReference type="EMBL" id="CP120628">
    <property type="protein sequence ID" value="WEW57161.1"/>
    <property type="molecule type" value="Genomic_DNA"/>
</dbReference>
<dbReference type="GO" id="GO:0046872">
    <property type="term" value="F:metal ion binding"/>
    <property type="evidence" value="ECO:0007669"/>
    <property type="project" value="UniProtKB-KW"/>
</dbReference>
<dbReference type="InterPro" id="IPR050414">
    <property type="entry name" value="Fungal_M35_metalloproteases"/>
</dbReference>
<keyword evidence="6 16" id="KW-0165">Cleavage on pair of basic residues</keyword>
<dbReference type="InterPro" id="IPR029463">
    <property type="entry name" value="Lys_MEP"/>
</dbReference>
<keyword evidence="5 16" id="KW-0645">Protease</keyword>
<evidence type="ECO:0000256" key="10">
    <source>
        <dbReference type="ARBA" id="ARBA00022833"/>
    </source>
</evidence>
<evidence type="ECO:0000259" key="17">
    <source>
        <dbReference type="SMART" id="SM01351"/>
    </source>
</evidence>
<dbReference type="PANTHER" id="PTHR37016:SF3">
    <property type="entry name" value="NEUTRAL PROTEASE 2-RELATED"/>
    <property type="match status" value="1"/>
</dbReference>
<evidence type="ECO:0000256" key="7">
    <source>
        <dbReference type="ARBA" id="ARBA00022723"/>
    </source>
</evidence>
<keyword evidence="10 15" id="KW-0862">Zinc</keyword>
<evidence type="ECO:0000256" key="12">
    <source>
        <dbReference type="ARBA" id="ARBA00023145"/>
    </source>
</evidence>
<comment type="function">
    <text evidence="16">Secreted metalloproteinase that allows assimilation of proteinaceous substrates. Shows high activities on basic nuclear substrates such as histone and protamine.</text>
</comment>
<evidence type="ECO:0000313" key="19">
    <source>
        <dbReference type="Proteomes" id="UP001219355"/>
    </source>
</evidence>
<feature type="active site" evidence="14">
    <location>
        <position position="310"/>
    </location>
</feature>
<feature type="binding site" evidence="15">
    <location>
        <position position="313"/>
    </location>
    <ligand>
        <name>Zn(2+)</name>
        <dbReference type="ChEBI" id="CHEBI:29105"/>
        <note>catalytic</note>
    </ligand>
</feature>
<proteinExistence type="inferred from homology"/>
<comment type="catalytic activity">
    <reaction evidence="1 16">
        <text>Preferential cleavage of bonds with hydrophobic residues in P1'. Also 3-Asn-|-Gln-4 and 8-Gly-|-Ser-9 bonds in insulin B chain.</text>
        <dbReference type="EC" id="3.4.24.39"/>
    </reaction>
</comment>
<dbReference type="Pfam" id="PF02102">
    <property type="entry name" value="Peptidase_M35"/>
    <property type="match status" value="1"/>
</dbReference>
<dbReference type="Gene3D" id="3.40.390.10">
    <property type="entry name" value="Collagenase (Catalytic Domain)"/>
    <property type="match status" value="1"/>
</dbReference>
<dbReference type="Proteomes" id="UP001219355">
    <property type="component" value="Chromosome 2"/>
</dbReference>
<dbReference type="SMART" id="SM01351">
    <property type="entry name" value="Aspzincin_M35"/>
    <property type="match status" value="1"/>
</dbReference>
<dbReference type="EC" id="3.4.24.39" evidence="16"/>
<comment type="similarity">
    <text evidence="3 16">Belongs to the peptidase M35 family.</text>
</comment>
<keyword evidence="4 16" id="KW-0964">Secreted</keyword>
<dbReference type="CDD" id="cd11008">
    <property type="entry name" value="M35_deuterolysin_like"/>
    <property type="match status" value="1"/>
</dbReference>
<evidence type="ECO:0000256" key="15">
    <source>
        <dbReference type="PIRSR" id="PIRSR601384-2"/>
    </source>
</evidence>
<dbReference type="GO" id="GO:0004222">
    <property type="term" value="F:metalloendopeptidase activity"/>
    <property type="evidence" value="ECO:0007669"/>
    <property type="project" value="InterPro"/>
</dbReference>
<evidence type="ECO:0000256" key="2">
    <source>
        <dbReference type="ARBA" id="ARBA00004613"/>
    </source>
</evidence>
<dbReference type="InterPro" id="IPR024079">
    <property type="entry name" value="MetalloPept_cat_dom_sf"/>
</dbReference>
<organism evidence="18 19">
    <name type="scientific">Emydomyces testavorans</name>
    <dbReference type="NCBI Taxonomy" id="2070801"/>
    <lineage>
        <taxon>Eukaryota</taxon>
        <taxon>Fungi</taxon>
        <taxon>Dikarya</taxon>
        <taxon>Ascomycota</taxon>
        <taxon>Pezizomycotina</taxon>
        <taxon>Eurotiomycetes</taxon>
        <taxon>Eurotiomycetidae</taxon>
        <taxon>Onygenales</taxon>
        <taxon>Nannizziopsiaceae</taxon>
        <taxon>Emydomyces</taxon>
    </lineage>
</organism>
<dbReference type="PANTHER" id="PTHR37016">
    <property type="match status" value="1"/>
</dbReference>
<name>A0AAF0IHZ9_9EURO</name>
<accession>A0AAF0IHZ9</accession>
<keyword evidence="9 16" id="KW-0378">Hydrolase</keyword>
<evidence type="ECO:0000256" key="3">
    <source>
        <dbReference type="ARBA" id="ARBA00010279"/>
    </source>
</evidence>
<evidence type="ECO:0000256" key="4">
    <source>
        <dbReference type="ARBA" id="ARBA00022525"/>
    </source>
</evidence>
<dbReference type="GO" id="GO:0005576">
    <property type="term" value="C:extracellular region"/>
    <property type="evidence" value="ECO:0007669"/>
    <property type="project" value="UniProtKB-SubCell"/>
</dbReference>
<feature type="binding site" evidence="15">
    <location>
        <position position="309"/>
    </location>
    <ligand>
        <name>Zn(2+)</name>
        <dbReference type="ChEBI" id="CHEBI:29105"/>
        <note>catalytic</note>
    </ligand>
</feature>
<evidence type="ECO:0000256" key="6">
    <source>
        <dbReference type="ARBA" id="ARBA00022685"/>
    </source>
</evidence>
<keyword evidence="8 16" id="KW-0732">Signal</keyword>